<feature type="domain" description="FHA" evidence="1">
    <location>
        <begin position="201"/>
        <end position="268"/>
    </location>
</feature>
<dbReference type="InterPro" id="IPR000253">
    <property type="entry name" value="FHA_dom"/>
</dbReference>
<dbReference type="PROSITE" id="PS51257">
    <property type="entry name" value="PROKAR_LIPOPROTEIN"/>
    <property type="match status" value="1"/>
</dbReference>
<evidence type="ECO:0000313" key="2">
    <source>
        <dbReference type="EMBL" id="MDR5591570.1"/>
    </source>
</evidence>
<dbReference type="RefSeq" id="WP_309562430.1">
    <property type="nucleotide sequence ID" value="NZ_JAVJIU010000004.1"/>
</dbReference>
<evidence type="ECO:0000313" key="3">
    <source>
        <dbReference type="Proteomes" id="UP001257234"/>
    </source>
</evidence>
<reference evidence="3" key="1">
    <citation type="submission" date="2023-07" db="EMBL/GenBank/DDBJ databases">
        <title>Christiangramia sp. SM2212., a novel bacterium of the family Flavobacteriaceae isolated from the sea sediment.</title>
        <authorList>
            <person name="Wang J."/>
            <person name="Zhang X."/>
        </authorList>
    </citation>
    <scope>NUCLEOTIDE SEQUENCE [LARGE SCALE GENOMIC DNA]</scope>
    <source>
        <strain evidence="3">SM2212</strain>
    </source>
</reference>
<protein>
    <recommendedName>
        <fullName evidence="1">FHA domain-containing protein</fullName>
    </recommendedName>
</protein>
<sequence length="304" mass="34232">MRNFYFIAVLGLLFVGCSVDNDEIVNEEIGVADVTVCDVTAGADNSITLTNEYVMNNLYTPARLERYFKRLLDEGVPTDGTFSPSMESLILSYQDFNFQTFTTVYTVGEGGCTDFTELSIVVVEKIEEPSTCFIGDDIYQEVENKFIQENIGNDPVKLKNYYLGLLNDEVPLNGTFSPEIATIGNSYLRDNYQTFTTVYTVDFGDCTDSVKITVKVLPACAGEDKFVTRTNSFVQNNLYTPSRLRRFYLRMLDSGVSVNGTFTPSMETLIQSYQKDNFQVFTTTYTVDEEECSDSTKLSIEVIE</sequence>
<comment type="caution">
    <text evidence="2">The sequence shown here is derived from an EMBL/GenBank/DDBJ whole genome shotgun (WGS) entry which is preliminary data.</text>
</comment>
<name>A0ABU1ET43_9FLAO</name>
<keyword evidence="3" id="KW-1185">Reference proteome</keyword>
<dbReference type="PROSITE" id="PS50006">
    <property type="entry name" value="FHA_DOMAIN"/>
    <property type="match status" value="1"/>
</dbReference>
<organism evidence="2 3">
    <name type="scientific">Christiangramia sediminicola</name>
    <dbReference type="NCBI Taxonomy" id="3073267"/>
    <lineage>
        <taxon>Bacteria</taxon>
        <taxon>Pseudomonadati</taxon>
        <taxon>Bacteroidota</taxon>
        <taxon>Flavobacteriia</taxon>
        <taxon>Flavobacteriales</taxon>
        <taxon>Flavobacteriaceae</taxon>
        <taxon>Christiangramia</taxon>
    </lineage>
</organism>
<gene>
    <name evidence="2" type="ORF">RE431_13055</name>
</gene>
<evidence type="ECO:0000259" key="1">
    <source>
        <dbReference type="PROSITE" id="PS50006"/>
    </source>
</evidence>
<accession>A0ABU1ET43</accession>
<dbReference type="EMBL" id="JAVJIU010000004">
    <property type="protein sequence ID" value="MDR5591570.1"/>
    <property type="molecule type" value="Genomic_DNA"/>
</dbReference>
<proteinExistence type="predicted"/>
<dbReference type="Proteomes" id="UP001257234">
    <property type="component" value="Unassembled WGS sequence"/>
</dbReference>